<sequence length="70" mass="7744">MISARHGPPSPVGSWNKSSYSGYNSNCVEVAQIAKHVAVRDSKAPYALHLEFDRAAWAVFLSQTKLEPRD</sequence>
<dbReference type="RefSeq" id="WP_184579592.1">
    <property type="nucleotide sequence ID" value="NZ_JACHJT010000001.1"/>
</dbReference>
<feature type="domain" description="DUF397" evidence="1">
    <location>
        <begin position="14"/>
        <end position="65"/>
    </location>
</feature>
<organism evidence="2 3">
    <name type="scientific">Lipingzhangella halophila</name>
    <dbReference type="NCBI Taxonomy" id="1783352"/>
    <lineage>
        <taxon>Bacteria</taxon>
        <taxon>Bacillati</taxon>
        <taxon>Actinomycetota</taxon>
        <taxon>Actinomycetes</taxon>
        <taxon>Streptosporangiales</taxon>
        <taxon>Nocardiopsidaceae</taxon>
        <taxon>Lipingzhangella</taxon>
    </lineage>
</organism>
<accession>A0A7W7RI07</accession>
<keyword evidence="3" id="KW-1185">Reference proteome</keyword>
<protein>
    <recommendedName>
        <fullName evidence="1">DUF397 domain-containing protein</fullName>
    </recommendedName>
</protein>
<evidence type="ECO:0000313" key="3">
    <source>
        <dbReference type="Proteomes" id="UP000523007"/>
    </source>
</evidence>
<gene>
    <name evidence="2" type="ORF">F4561_003090</name>
</gene>
<dbReference type="Proteomes" id="UP000523007">
    <property type="component" value="Unassembled WGS sequence"/>
</dbReference>
<evidence type="ECO:0000313" key="2">
    <source>
        <dbReference type="EMBL" id="MBB4932270.1"/>
    </source>
</evidence>
<proteinExistence type="predicted"/>
<evidence type="ECO:0000259" key="1">
    <source>
        <dbReference type="Pfam" id="PF04149"/>
    </source>
</evidence>
<comment type="caution">
    <text evidence="2">The sequence shown here is derived from an EMBL/GenBank/DDBJ whole genome shotgun (WGS) entry which is preliminary data.</text>
</comment>
<dbReference type="Pfam" id="PF04149">
    <property type="entry name" value="DUF397"/>
    <property type="match status" value="1"/>
</dbReference>
<reference evidence="2 3" key="1">
    <citation type="submission" date="2020-08" db="EMBL/GenBank/DDBJ databases">
        <title>Sequencing the genomes of 1000 actinobacteria strains.</title>
        <authorList>
            <person name="Klenk H.-P."/>
        </authorList>
    </citation>
    <scope>NUCLEOTIDE SEQUENCE [LARGE SCALE GENOMIC DNA]</scope>
    <source>
        <strain evidence="2 3">DSM 102030</strain>
    </source>
</reference>
<dbReference type="AlphaFoldDB" id="A0A7W7RI07"/>
<dbReference type="InterPro" id="IPR007278">
    <property type="entry name" value="DUF397"/>
</dbReference>
<name>A0A7W7RI07_9ACTN</name>
<dbReference type="EMBL" id="JACHJT010000001">
    <property type="protein sequence ID" value="MBB4932270.1"/>
    <property type="molecule type" value="Genomic_DNA"/>
</dbReference>